<dbReference type="CDD" id="cd04301">
    <property type="entry name" value="NAT_SF"/>
    <property type="match status" value="2"/>
</dbReference>
<dbReference type="RefSeq" id="WP_256311507.1">
    <property type="nucleotide sequence ID" value="NZ_JANGAC010000007.1"/>
</dbReference>
<evidence type="ECO:0000313" key="5">
    <source>
        <dbReference type="Proteomes" id="UP001524478"/>
    </source>
</evidence>
<dbReference type="InterPro" id="IPR051556">
    <property type="entry name" value="N-term/lysine_N-AcTrnsfr"/>
</dbReference>
<dbReference type="EMBL" id="JANGAC010000007">
    <property type="protein sequence ID" value="MCQ4923555.1"/>
    <property type="molecule type" value="Genomic_DNA"/>
</dbReference>
<evidence type="ECO:0000256" key="1">
    <source>
        <dbReference type="ARBA" id="ARBA00022679"/>
    </source>
</evidence>
<reference evidence="4 5" key="1">
    <citation type="submission" date="2022-06" db="EMBL/GenBank/DDBJ databases">
        <title>Isolation of gut microbiota from human fecal samples.</title>
        <authorList>
            <person name="Pamer E.G."/>
            <person name="Barat B."/>
            <person name="Waligurski E."/>
            <person name="Medina S."/>
            <person name="Paddock L."/>
            <person name="Mostad J."/>
        </authorList>
    </citation>
    <scope>NUCLEOTIDE SEQUENCE [LARGE SCALE GENOMIC DNA]</scope>
    <source>
        <strain evidence="4 5">DFI.7.95</strain>
    </source>
</reference>
<feature type="domain" description="N-acetyltransferase" evidence="3">
    <location>
        <begin position="1"/>
        <end position="163"/>
    </location>
</feature>
<keyword evidence="1" id="KW-0808">Transferase</keyword>
<proteinExistence type="predicted"/>
<dbReference type="SUPFAM" id="SSF55729">
    <property type="entry name" value="Acyl-CoA N-acyltransferases (Nat)"/>
    <property type="match status" value="2"/>
</dbReference>
<evidence type="ECO:0000256" key="2">
    <source>
        <dbReference type="ARBA" id="ARBA00023315"/>
    </source>
</evidence>
<name>A0ABT1SAQ0_9FIRM</name>
<organism evidence="4 5">
    <name type="scientific">Tissierella carlieri</name>
    <dbReference type="NCBI Taxonomy" id="689904"/>
    <lineage>
        <taxon>Bacteria</taxon>
        <taxon>Bacillati</taxon>
        <taxon>Bacillota</taxon>
        <taxon>Tissierellia</taxon>
        <taxon>Tissierellales</taxon>
        <taxon>Tissierellaceae</taxon>
        <taxon>Tissierella</taxon>
    </lineage>
</organism>
<sequence length="332" mass="38911">MLIRRLSNEELYKAVDLRIKCWNNDYRGVIPPNVMDREEELEFLISWINEKCDDIRRIYGVFDGEKFAGFVGASIAQKEDSDKGVELNYLFVKQEYRERGLGIKLIKAIVDEFKVYGFRELIVYNWHEVPSNKYYLYLGGKVKKQVIQSLKGQDTLVDVFVWDLVDIVKTLNNMLYARDVQHGGLHVKKKFDESVIITTECSDGDFDYVCNGLFKHNVMKTEGVLRKPGIDINLYLKTSDEETIGAILCDTFNYCLYIDVMWINERYRGKGYGRLLITEAERIARAYGCVFAHTCTFSYQSPWFYKKCGYEVFSILDEYPDGIKQYFLKKRF</sequence>
<protein>
    <submittedName>
        <fullName evidence="4">GNAT family N-acetyltransferase</fullName>
    </submittedName>
</protein>
<dbReference type="PROSITE" id="PS51186">
    <property type="entry name" value="GNAT"/>
    <property type="match status" value="2"/>
</dbReference>
<dbReference type="Pfam" id="PF00583">
    <property type="entry name" value="Acetyltransf_1"/>
    <property type="match status" value="2"/>
</dbReference>
<feature type="domain" description="N-acetyltransferase" evidence="3">
    <location>
        <begin position="196"/>
        <end position="332"/>
    </location>
</feature>
<accession>A0ABT1SAQ0</accession>
<dbReference type="InterPro" id="IPR016181">
    <property type="entry name" value="Acyl_CoA_acyltransferase"/>
</dbReference>
<comment type="caution">
    <text evidence="4">The sequence shown here is derived from an EMBL/GenBank/DDBJ whole genome shotgun (WGS) entry which is preliminary data.</text>
</comment>
<evidence type="ECO:0000313" key="4">
    <source>
        <dbReference type="EMBL" id="MCQ4923555.1"/>
    </source>
</evidence>
<keyword evidence="2" id="KW-0012">Acyltransferase</keyword>
<evidence type="ECO:0000259" key="3">
    <source>
        <dbReference type="PROSITE" id="PS51186"/>
    </source>
</evidence>
<keyword evidence="5" id="KW-1185">Reference proteome</keyword>
<dbReference type="PANTHER" id="PTHR42919:SF8">
    <property type="entry name" value="N-ALPHA-ACETYLTRANSFERASE 50"/>
    <property type="match status" value="1"/>
</dbReference>
<dbReference type="InterPro" id="IPR000182">
    <property type="entry name" value="GNAT_dom"/>
</dbReference>
<dbReference type="PANTHER" id="PTHR42919">
    <property type="entry name" value="N-ALPHA-ACETYLTRANSFERASE"/>
    <property type="match status" value="1"/>
</dbReference>
<gene>
    <name evidence="4" type="ORF">NE686_10685</name>
</gene>
<dbReference type="Gene3D" id="3.40.630.30">
    <property type="match status" value="2"/>
</dbReference>
<dbReference type="Proteomes" id="UP001524478">
    <property type="component" value="Unassembled WGS sequence"/>
</dbReference>